<dbReference type="GO" id="GO:0036424">
    <property type="term" value="F:L-phosphoserine phosphatase activity"/>
    <property type="evidence" value="ECO:0007669"/>
    <property type="project" value="TreeGrafter"/>
</dbReference>
<keyword evidence="9" id="KW-0718">Serine biosynthesis</keyword>
<sequence length="239" mass="26509">MPFYSPRKMPDFSHIKVVCLDVDGTVCPEEGIDEVGEYCRKGDIVREITINAMEGKMSFEESLERQLKEVGLTRGILKTFLDHSPVKITFGIERLIASLRANKIDIYLVSGGLFDLVIRVARQLGIPEDHVYANRLIYDANGMVIDFDRTQPVSHSMGKAEVVALLKSKLSPGDGVLIIGDGAIDAAACPPADAFIGFGGIYERQTVKSRAKYYFYSMDDIHKFLEDAGLIRSPCLNDL</sequence>
<dbReference type="SUPFAM" id="SSF56784">
    <property type="entry name" value="HAD-like"/>
    <property type="match status" value="1"/>
</dbReference>
<dbReference type="Gene3D" id="1.10.150.210">
    <property type="entry name" value="Phosphoserine phosphatase, domain 2"/>
    <property type="match status" value="1"/>
</dbReference>
<dbReference type="GO" id="GO:0000287">
    <property type="term" value="F:magnesium ion binding"/>
    <property type="evidence" value="ECO:0007669"/>
    <property type="project" value="TreeGrafter"/>
</dbReference>
<dbReference type="Gene3D" id="3.40.50.1000">
    <property type="entry name" value="HAD superfamily/HAD-like"/>
    <property type="match status" value="1"/>
</dbReference>
<evidence type="ECO:0000256" key="9">
    <source>
        <dbReference type="ARBA" id="ARBA00023299"/>
    </source>
</evidence>
<comment type="pathway">
    <text evidence="2">Amino-acid biosynthesis; L-serine biosynthesis; L-serine from 3-phospho-D-glycerate: step 3/3.</text>
</comment>
<dbReference type="InterPro" id="IPR036412">
    <property type="entry name" value="HAD-like_sf"/>
</dbReference>
<keyword evidence="5" id="KW-0028">Amino-acid biosynthesis</keyword>
<keyword evidence="8" id="KW-0460">Magnesium</keyword>
<dbReference type="InterPro" id="IPR050582">
    <property type="entry name" value="HAD-like_SerB"/>
</dbReference>
<dbReference type="NCBIfam" id="TIGR01488">
    <property type="entry name" value="HAD-SF-IB"/>
    <property type="match status" value="1"/>
</dbReference>
<dbReference type="InterPro" id="IPR023214">
    <property type="entry name" value="HAD_sf"/>
</dbReference>
<evidence type="ECO:0000256" key="8">
    <source>
        <dbReference type="ARBA" id="ARBA00022842"/>
    </source>
</evidence>
<dbReference type="PANTHER" id="PTHR43344">
    <property type="entry name" value="PHOSPHOSERINE PHOSPHATASE"/>
    <property type="match status" value="1"/>
</dbReference>
<evidence type="ECO:0000256" key="5">
    <source>
        <dbReference type="ARBA" id="ARBA00022605"/>
    </source>
</evidence>
<dbReference type="PANTHER" id="PTHR43344:SF2">
    <property type="entry name" value="PHOSPHOSERINE PHOSPHATASE"/>
    <property type="match status" value="1"/>
</dbReference>
<keyword evidence="11" id="KW-1185">Reference proteome</keyword>
<evidence type="ECO:0000313" key="11">
    <source>
        <dbReference type="Proteomes" id="UP000321570"/>
    </source>
</evidence>
<reference evidence="10 11" key="1">
    <citation type="submission" date="2019-07" db="EMBL/GenBank/DDBJ databases">
        <authorList>
            <person name="Jastrzebski P J."/>
            <person name="Paukszto L."/>
            <person name="Jastrzebski P J."/>
        </authorList>
    </citation>
    <scope>NUCLEOTIDE SEQUENCE [LARGE SCALE GENOMIC DNA]</scope>
    <source>
        <strain evidence="10 11">WMS-il1</strain>
    </source>
</reference>
<evidence type="ECO:0000256" key="4">
    <source>
        <dbReference type="ARBA" id="ARBA00015196"/>
    </source>
</evidence>
<evidence type="ECO:0000256" key="3">
    <source>
        <dbReference type="ARBA" id="ARBA00012640"/>
    </source>
</evidence>
<evidence type="ECO:0000256" key="2">
    <source>
        <dbReference type="ARBA" id="ARBA00005135"/>
    </source>
</evidence>
<gene>
    <name evidence="10" type="ORF">WMSIL1_LOCUS8733</name>
</gene>
<comment type="cofactor">
    <cofactor evidence="1">
        <name>Mg(2+)</name>
        <dbReference type="ChEBI" id="CHEBI:18420"/>
    </cofactor>
</comment>
<accession>A0A564YPT3</accession>
<evidence type="ECO:0000256" key="6">
    <source>
        <dbReference type="ARBA" id="ARBA00022723"/>
    </source>
</evidence>
<evidence type="ECO:0000256" key="7">
    <source>
        <dbReference type="ARBA" id="ARBA00022801"/>
    </source>
</evidence>
<dbReference type="EMBL" id="CABIJS010000333">
    <property type="protein sequence ID" value="VUZ49281.1"/>
    <property type="molecule type" value="Genomic_DNA"/>
</dbReference>
<keyword evidence="6" id="KW-0479">Metal-binding</keyword>
<keyword evidence="7" id="KW-0378">Hydrolase</keyword>
<organism evidence="10 11">
    <name type="scientific">Hymenolepis diminuta</name>
    <name type="common">Rat tapeworm</name>
    <dbReference type="NCBI Taxonomy" id="6216"/>
    <lineage>
        <taxon>Eukaryota</taxon>
        <taxon>Metazoa</taxon>
        <taxon>Spiralia</taxon>
        <taxon>Lophotrochozoa</taxon>
        <taxon>Platyhelminthes</taxon>
        <taxon>Cestoda</taxon>
        <taxon>Eucestoda</taxon>
        <taxon>Cyclophyllidea</taxon>
        <taxon>Hymenolepididae</taxon>
        <taxon>Hymenolepis</taxon>
    </lineage>
</organism>
<evidence type="ECO:0000256" key="1">
    <source>
        <dbReference type="ARBA" id="ARBA00001946"/>
    </source>
</evidence>
<dbReference type="GO" id="GO:0006564">
    <property type="term" value="P:L-serine biosynthetic process"/>
    <property type="evidence" value="ECO:0007669"/>
    <property type="project" value="UniProtKB-KW"/>
</dbReference>
<proteinExistence type="predicted"/>
<evidence type="ECO:0000313" key="10">
    <source>
        <dbReference type="EMBL" id="VUZ49281.1"/>
    </source>
</evidence>
<protein>
    <recommendedName>
        <fullName evidence="4">Phosphoserine phosphatase</fullName>
        <ecNumber evidence="3">3.1.3.3</ecNumber>
    </recommendedName>
</protein>
<dbReference type="Proteomes" id="UP000321570">
    <property type="component" value="Unassembled WGS sequence"/>
</dbReference>
<name>A0A564YPT3_HYMDI</name>
<dbReference type="GO" id="GO:0005737">
    <property type="term" value="C:cytoplasm"/>
    <property type="evidence" value="ECO:0007669"/>
    <property type="project" value="TreeGrafter"/>
</dbReference>
<dbReference type="EC" id="3.1.3.3" evidence="3"/>
<dbReference type="AlphaFoldDB" id="A0A564YPT3"/>
<dbReference type="Pfam" id="PF00702">
    <property type="entry name" value="Hydrolase"/>
    <property type="match status" value="1"/>
</dbReference>